<dbReference type="Proteomes" id="UP000054526">
    <property type="component" value="Unassembled WGS sequence"/>
</dbReference>
<evidence type="ECO:0000313" key="3">
    <source>
        <dbReference type="EMBL" id="KIL36184.1"/>
    </source>
</evidence>
<keyword evidence="1" id="KW-0472">Membrane</keyword>
<comment type="caution">
    <text evidence="3">The sequence shown here is derived from an EMBL/GenBank/DDBJ whole genome shotgun (WGS) entry which is preliminary data.</text>
</comment>
<name>A0ABR5A585_9BACL</name>
<feature type="transmembrane region" description="Helical" evidence="1">
    <location>
        <begin position="21"/>
        <end position="39"/>
    </location>
</feature>
<keyword evidence="4" id="KW-1185">Reference proteome</keyword>
<feature type="domain" description="VanZ-like" evidence="2">
    <location>
        <begin position="26"/>
        <end position="138"/>
    </location>
</feature>
<evidence type="ECO:0000313" key="4">
    <source>
        <dbReference type="Proteomes" id="UP000054526"/>
    </source>
</evidence>
<proteinExistence type="predicted"/>
<evidence type="ECO:0000256" key="1">
    <source>
        <dbReference type="SAM" id="Phobius"/>
    </source>
</evidence>
<dbReference type="Pfam" id="PF04892">
    <property type="entry name" value="VanZ"/>
    <property type="match status" value="1"/>
</dbReference>
<evidence type="ECO:0000259" key="2">
    <source>
        <dbReference type="Pfam" id="PF04892"/>
    </source>
</evidence>
<dbReference type="NCBIfam" id="NF037970">
    <property type="entry name" value="vanZ_1"/>
    <property type="match status" value="1"/>
</dbReference>
<dbReference type="EMBL" id="JXAL01000014">
    <property type="protein sequence ID" value="KIL36184.1"/>
    <property type="molecule type" value="Genomic_DNA"/>
</dbReference>
<accession>A0ABR5A585</accession>
<organism evidence="3 4">
    <name type="scientific">Cohnella kolymensis</name>
    <dbReference type="NCBI Taxonomy" id="1590652"/>
    <lineage>
        <taxon>Bacteria</taxon>
        <taxon>Bacillati</taxon>
        <taxon>Bacillota</taxon>
        <taxon>Bacilli</taxon>
        <taxon>Bacillales</taxon>
        <taxon>Paenibacillaceae</taxon>
        <taxon>Cohnella</taxon>
    </lineage>
</organism>
<gene>
    <name evidence="3" type="ORF">SD71_09535</name>
</gene>
<sequence length="151" mass="17134">MRRGQSELQNSTSRRTFNWKWVRFIPAVIWMTVIFISSSRSGGELNSWLPWVQQWIPGLSSFDPMHYVSYFILGLAVAYGLGRLSGTWPGALLTVAICTLYGVTDEWHQSYVPMRTPDALDLQHDAIGAAAASLIFLVVLKHRRSRNYTIS</sequence>
<dbReference type="InterPro" id="IPR006976">
    <property type="entry name" value="VanZ-like"/>
</dbReference>
<feature type="transmembrane region" description="Helical" evidence="1">
    <location>
        <begin position="124"/>
        <end position="140"/>
    </location>
</feature>
<keyword evidence="1" id="KW-0812">Transmembrane</keyword>
<protein>
    <recommendedName>
        <fullName evidence="2">VanZ-like domain-containing protein</fullName>
    </recommendedName>
</protein>
<keyword evidence="1" id="KW-1133">Transmembrane helix</keyword>
<feature type="transmembrane region" description="Helical" evidence="1">
    <location>
        <begin position="64"/>
        <end position="81"/>
    </location>
</feature>
<feature type="transmembrane region" description="Helical" evidence="1">
    <location>
        <begin position="88"/>
        <end position="104"/>
    </location>
</feature>
<reference evidence="3 4" key="1">
    <citation type="submission" date="2014-12" db="EMBL/GenBank/DDBJ databases">
        <title>Draft genome sequence of Cohnella kolymensis strain B-2846.</title>
        <authorList>
            <person name="Karlyshev A.V."/>
            <person name="Kudryashova E.B."/>
        </authorList>
    </citation>
    <scope>NUCLEOTIDE SEQUENCE [LARGE SCALE GENOMIC DNA]</scope>
    <source>
        <strain evidence="3 4">VKM B-2846</strain>
    </source>
</reference>